<keyword evidence="2" id="KW-1003">Cell membrane</keyword>
<proteinExistence type="predicted"/>
<dbReference type="GO" id="GO:0016746">
    <property type="term" value="F:acyltransferase activity"/>
    <property type="evidence" value="ECO:0007669"/>
    <property type="project" value="UniProtKB-KW"/>
</dbReference>
<keyword evidence="5" id="KW-0472">Membrane</keyword>
<dbReference type="RefSeq" id="WP_353113176.1">
    <property type="nucleotide sequence ID" value="NZ_APND01000005.1"/>
</dbReference>
<evidence type="ECO:0000256" key="1">
    <source>
        <dbReference type="ARBA" id="ARBA00004533"/>
    </source>
</evidence>
<dbReference type="Pfam" id="PF03279">
    <property type="entry name" value="Lip_A_acyltrans"/>
    <property type="match status" value="1"/>
</dbReference>
<name>A0ABV2B4A4_9GAMM</name>
<organism evidence="7 8">
    <name type="scientific">Salinisphaera dokdonensis CL-ES53</name>
    <dbReference type="NCBI Taxonomy" id="1304272"/>
    <lineage>
        <taxon>Bacteria</taxon>
        <taxon>Pseudomonadati</taxon>
        <taxon>Pseudomonadota</taxon>
        <taxon>Gammaproteobacteria</taxon>
        <taxon>Salinisphaerales</taxon>
        <taxon>Salinisphaeraceae</taxon>
        <taxon>Salinisphaera</taxon>
    </lineage>
</organism>
<evidence type="ECO:0000256" key="3">
    <source>
        <dbReference type="ARBA" id="ARBA00022519"/>
    </source>
</evidence>
<evidence type="ECO:0000313" key="7">
    <source>
        <dbReference type="EMBL" id="MES1930715.1"/>
    </source>
</evidence>
<keyword evidence="8" id="KW-1185">Reference proteome</keyword>
<dbReference type="CDD" id="cd07984">
    <property type="entry name" value="LPLAT_LABLAT-like"/>
    <property type="match status" value="1"/>
</dbReference>
<comment type="subcellular location">
    <subcellularLocation>
        <location evidence="1">Cell inner membrane</location>
    </subcellularLocation>
</comment>
<dbReference type="PIRSF" id="PIRSF026649">
    <property type="entry name" value="MsbB"/>
    <property type="match status" value="1"/>
</dbReference>
<evidence type="ECO:0000256" key="2">
    <source>
        <dbReference type="ARBA" id="ARBA00022475"/>
    </source>
</evidence>
<dbReference type="Proteomes" id="UP001460888">
    <property type="component" value="Unassembled WGS sequence"/>
</dbReference>
<evidence type="ECO:0000256" key="6">
    <source>
        <dbReference type="ARBA" id="ARBA00023315"/>
    </source>
</evidence>
<evidence type="ECO:0000313" key="8">
    <source>
        <dbReference type="Proteomes" id="UP001460888"/>
    </source>
</evidence>
<sequence length="319" mass="36075">MADPAPEKDAPSSLRAPRYWGSWVLMGLGWLLSQLPYRLQMGIGRFFGNLAYHVIGERRRVADVNLRLCFPELGERERYQILRDHFRSVGMGAIETAICWWGPTDKIQSLAHIEGLEHLEAAAERGRGIILLSAHFTSLELGVRMAKGPLRELGYVTTAMYKAPHDPVVDHVMRTRREAHIGGSSIRDDDVKGLLKALRRKDAVWYAADQKPPKRLGVVVDFFGQPARTHVALSRLARMTKASVVPFFTLRREDGNGYRLIIKPSISDSLGEDETADAQRINAMIESVVREAPAQYFWLHQRFKRSGYNPYKPAAKTEV</sequence>
<dbReference type="PANTHER" id="PTHR30606:SF9">
    <property type="entry name" value="LIPID A BIOSYNTHESIS LAUROYLTRANSFERASE"/>
    <property type="match status" value="1"/>
</dbReference>
<dbReference type="EMBL" id="APND01000005">
    <property type="protein sequence ID" value="MES1930715.1"/>
    <property type="molecule type" value="Genomic_DNA"/>
</dbReference>
<gene>
    <name evidence="7" type="ORF">SADO_15744</name>
</gene>
<evidence type="ECO:0000256" key="4">
    <source>
        <dbReference type="ARBA" id="ARBA00022679"/>
    </source>
</evidence>
<comment type="caution">
    <text evidence="7">The sequence shown here is derived from an EMBL/GenBank/DDBJ whole genome shotgun (WGS) entry which is preliminary data.</text>
</comment>
<protein>
    <submittedName>
        <fullName evidence="7">Lipid A biosynthesis lauroyl acyltransferase</fullName>
    </submittedName>
</protein>
<dbReference type="InterPro" id="IPR004960">
    <property type="entry name" value="LipA_acyltrans"/>
</dbReference>
<reference evidence="7 8" key="1">
    <citation type="submission" date="2013-03" db="EMBL/GenBank/DDBJ databases">
        <title>Salinisphaera dokdonensis CL-ES53 Genome Sequencing.</title>
        <authorList>
            <person name="Li C."/>
            <person name="Lai Q."/>
            <person name="Shao Z."/>
        </authorList>
    </citation>
    <scope>NUCLEOTIDE SEQUENCE [LARGE SCALE GENOMIC DNA]</scope>
    <source>
        <strain evidence="7 8">CL-ES53</strain>
    </source>
</reference>
<keyword evidence="3" id="KW-0997">Cell inner membrane</keyword>
<accession>A0ABV2B4A4</accession>
<keyword evidence="6 7" id="KW-0012">Acyltransferase</keyword>
<dbReference type="PANTHER" id="PTHR30606">
    <property type="entry name" value="LIPID A BIOSYNTHESIS LAUROYL ACYLTRANSFERASE"/>
    <property type="match status" value="1"/>
</dbReference>
<evidence type="ECO:0000256" key="5">
    <source>
        <dbReference type="ARBA" id="ARBA00023136"/>
    </source>
</evidence>
<keyword evidence="4" id="KW-0808">Transferase</keyword>